<dbReference type="GO" id="GO:0005886">
    <property type="term" value="C:plasma membrane"/>
    <property type="evidence" value="ECO:0007669"/>
    <property type="project" value="UniProtKB-SubCell"/>
</dbReference>
<feature type="transmembrane region" description="Helical" evidence="6">
    <location>
        <begin position="41"/>
        <end position="63"/>
    </location>
</feature>
<dbReference type="AlphaFoldDB" id="A0A939GEN4"/>
<dbReference type="GO" id="GO:0032049">
    <property type="term" value="P:cardiolipin biosynthetic process"/>
    <property type="evidence" value="ECO:0007669"/>
    <property type="project" value="InterPro"/>
</dbReference>
<keyword evidence="10" id="KW-1185">Reference proteome</keyword>
<evidence type="ECO:0000256" key="4">
    <source>
        <dbReference type="ARBA" id="ARBA00022989"/>
    </source>
</evidence>
<evidence type="ECO:0000256" key="6">
    <source>
        <dbReference type="HAMAP-Rule" id="MF_01916"/>
    </source>
</evidence>
<dbReference type="CDD" id="cd09112">
    <property type="entry name" value="PLDc_CLS_2"/>
    <property type="match status" value="1"/>
</dbReference>
<feature type="active site" evidence="6">
    <location>
        <position position="439"/>
    </location>
</feature>
<dbReference type="EMBL" id="JAFMYV010000003">
    <property type="protein sequence ID" value="MBO0936388.1"/>
    <property type="molecule type" value="Genomic_DNA"/>
</dbReference>
<keyword evidence="4 6" id="KW-1133">Transmembrane helix</keyword>
<keyword evidence="2 6" id="KW-1003">Cell membrane</keyword>
<reference evidence="9" key="1">
    <citation type="submission" date="2021-03" db="EMBL/GenBank/DDBJ databases">
        <title>Fibrella sp. HMF5335 genome sequencing and assembly.</title>
        <authorList>
            <person name="Kang H."/>
            <person name="Kim H."/>
            <person name="Bae S."/>
            <person name="Joh K."/>
        </authorList>
    </citation>
    <scope>NUCLEOTIDE SEQUENCE</scope>
    <source>
        <strain evidence="9">HMF5335</strain>
    </source>
</reference>
<feature type="active site" evidence="6">
    <location>
        <position position="227"/>
    </location>
</feature>
<comment type="caution">
    <text evidence="9">The sequence shown here is derived from an EMBL/GenBank/DDBJ whole genome shotgun (WGS) entry which is preliminary data.</text>
</comment>
<evidence type="ECO:0000313" key="9">
    <source>
        <dbReference type="EMBL" id="MBO0936388.1"/>
    </source>
</evidence>
<dbReference type="PANTHER" id="PTHR21248">
    <property type="entry name" value="CARDIOLIPIN SYNTHASE"/>
    <property type="match status" value="1"/>
</dbReference>
<keyword evidence="6" id="KW-0594">Phospholipid biosynthesis</keyword>
<feature type="transmembrane region" description="Helical" evidence="6">
    <location>
        <begin position="7"/>
        <end position="29"/>
    </location>
</feature>
<evidence type="ECO:0000256" key="2">
    <source>
        <dbReference type="ARBA" id="ARBA00022475"/>
    </source>
</evidence>
<dbReference type="PANTHER" id="PTHR21248:SF22">
    <property type="entry name" value="PHOSPHOLIPASE D"/>
    <property type="match status" value="1"/>
</dbReference>
<dbReference type="SMART" id="SM00155">
    <property type="entry name" value="PLDc"/>
    <property type="match status" value="2"/>
</dbReference>
<dbReference type="GO" id="GO:0008808">
    <property type="term" value="F:cardiolipin synthase activity"/>
    <property type="evidence" value="ECO:0007669"/>
    <property type="project" value="InterPro"/>
</dbReference>
<dbReference type="InterPro" id="IPR030874">
    <property type="entry name" value="Cardiolipin_synth_Firmi"/>
</dbReference>
<gene>
    <name evidence="9" type="ORF">J2I47_07490</name>
</gene>
<feature type="domain" description="PLD phosphodiesterase" evidence="8">
    <location>
        <begin position="432"/>
        <end position="459"/>
    </location>
</feature>
<keyword evidence="5 6" id="KW-0472">Membrane</keyword>
<protein>
    <recommendedName>
        <fullName evidence="6">Cardiolipin synthase</fullName>
        <shortName evidence="6">CL synthase</shortName>
        <ecNumber evidence="6">2.7.8.-</ecNumber>
    </recommendedName>
</protein>
<dbReference type="Pfam" id="PF13091">
    <property type="entry name" value="PLDc_2"/>
    <property type="match status" value="2"/>
</dbReference>
<comment type="similarity">
    <text evidence="6">Belongs to the phospholipase D family. Cardiolipin synthase subfamily.</text>
</comment>
<sequence>MRYLSELNWLLIGESLYVLLIIAVCLRIVYDTRTTTKTLAYVLLTIFLPVVGMLVYFTVGTNFRLKSLYSKKLTDDAALSARIREQVITNSREQMEQATTDVQRNRKLARLMVRDSMSPLVGNNRVTLLLNGEVKFPDLLQSLREARHHIHIEYYIYDDDQIGNTIKDILIQKAQEGVQVRFIYDDFGSWFISRKLVPQLRAAGVQAYPFYKLTLPTFAQRLNYRNHRKIVVIDGCTAYVGGINVSDRYINRPNQHGIRVDSPEGGSGPIGSRGKTPTDKDNQMFWRDTHLRIDGAGTYYLQHLFLCDWNFCANESLSLDASFFCTNPADLNDESSPGAKVQIGASGPDSRIPGLLFAFLQAINSAEQEILLTTPYFIPGDSLLDALIVAALSGVRVKLLVPDKSDSRLVNAAASSYYGELMSVGVEIYQYQKGFVHAKTMVVDGSLAIVGTANLDYRSFDLNFEVAAFVYDSGVANELGRAFADDLTQAKRIDYGQWQQGSPVRRLARKMARMVAPLL</sequence>
<evidence type="ECO:0000256" key="1">
    <source>
        <dbReference type="ARBA" id="ARBA00004651"/>
    </source>
</evidence>
<keyword evidence="6" id="KW-0443">Lipid metabolism</keyword>
<feature type="active site" evidence="6">
    <location>
        <position position="229"/>
    </location>
</feature>
<dbReference type="Gene3D" id="3.30.870.10">
    <property type="entry name" value="Endonuclease Chain A"/>
    <property type="match status" value="2"/>
</dbReference>
<evidence type="ECO:0000259" key="8">
    <source>
        <dbReference type="PROSITE" id="PS50035"/>
    </source>
</evidence>
<dbReference type="EC" id="2.7.8.-" evidence="6"/>
<dbReference type="HAMAP" id="MF_01916">
    <property type="entry name" value="Cardiolipin_synth_Cls"/>
    <property type="match status" value="1"/>
</dbReference>
<dbReference type="InterPro" id="IPR001736">
    <property type="entry name" value="PLipase_D/transphosphatidylase"/>
</dbReference>
<evidence type="ECO:0000313" key="10">
    <source>
        <dbReference type="Proteomes" id="UP000664034"/>
    </source>
</evidence>
<evidence type="ECO:0000256" key="5">
    <source>
        <dbReference type="ARBA" id="ARBA00023136"/>
    </source>
</evidence>
<accession>A0A939GEN4</accession>
<keyword evidence="6" id="KW-0808">Transferase</keyword>
<dbReference type="CDD" id="cd09110">
    <property type="entry name" value="PLDc_CLS_1"/>
    <property type="match status" value="1"/>
</dbReference>
<name>A0A939GEN4_9BACT</name>
<dbReference type="PROSITE" id="PS50035">
    <property type="entry name" value="PLD"/>
    <property type="match status" value="2"/>
</dbReference>
<dbReference type="RefSeq" id="WP_207363954.1">
    <property type="nucleotide sequence ID" value="NZ_JAFMYV010000003.1"/>
</dbReference>
<dbReference type="Pfam" id="PF13396">
    <property type="entry name" value="PLDc_N"/>
    <property type="match status" value="1"/>
</dbReference>
<comment type="function">
    <text evidence="6">Catalyzes the reversible phosphatidyl group transfer from one phosphatidylglycerol molecule to another to form cardiolipin (CL) (diphosphatidylglycerol) and glycerol.</text>
</comment>
<dbReference type="Proteomes" id="UP000664034">
    <property type="component" value="Unassembled WGS sequence"/>
</dbReference>
<comment type="catalytic activity">
    <reaction evidence="6">
        <text>2 a 1,2-diacyl-sn-glycero-3-phospho-(1'-sn-glycerol) = a cardiolipin + glycerol</text>
        <dbReference type="Rhea" id="RHEA:31451"/>
        <dbReference type="ChEBI" id="CHEBI:17754"/>
        <dbReference type="ChEBI" id="CHEBI:62237"/>
        <dbReference type="ChEBI" id="CHEBI:64716"/>
    </reaction>
</comment>
<evidence type="ECO:0000256" key="3">
    <source>
        <dbReference type="ARBA" id="ARBA00022692"/>
    </source>
</evidence>
<feature type="domain" description="PLD phosphodiesterase" evidence="8">
    <location>
        <begin position="222"/>
        <end position="249"/>
    </location>
</feature>
<feature type="active site" evidence="6">
    <location>
        <position position="444"/>
    </location>
</feature>
<proteinExistence type="inferred from homology"/>
<feature type="active site" evidence="6">
    <location>
        <position position="437"/>
    </location>
</feature>
<keyword evidence="6" id="KW-0444">Lipid biosynthesis</keyword>
<feature type="active site" evidence="6">
    <location>
        <position position="234"/>
    </location>
</feature>
<dbReference type="InterPro" id="IPR027379">
    <property type="entry name" value="CLS_N"/>
</dbReference>
<dbReference type="InterPro" id="IPR025202">
    <property type="entry name" value="PLD-like_dom"/>
</dbReference>
<keyword evidence="3 6" id="KW-0812">Transmembrane</keyword>
<keyword evidence="6" id="KW-1208">Phospholipid metabolism</keyword>
<evidence type="ECO:0000256" key="7">
    <source>
        <dbReference type="SAM" id="MobiDB-lite"/>
    </source>
</evidence>
<feature type="region of interest" description="Disordered" evidence="7">
    <location>
        <begin position="254"/>
        <end position="282"/>
    </location>
</feature>
<comment type="subcellular location">
    <subcellularLocation>
        <location evidence="1 6">Cell membrane</location>
        <topology evidence="1 6">Multi-pass membrane protein</topology>
    </subcellularLocation>
</comment>
<dbReference type="SUPFAM" id="SSF56024">
    <property type="entry name" value="Phospholipase D/nuclease"/>
    <property type="match status" value="2"/>
</dbReference>
<organism evidence="9 10">
    <name type="scientific">Fibrella rubiginis</name>
    <dbReference type="NCBI Taxonomy" id="2817060"/>
    <lineage>
        <taxon>Bacteria</taxon>
        <taxon>Pseudomonadati</taxon>
        <taxon>Bacteroidota</taxon>
        <taxon>Cytophagia</taxon>
        <taxon>Cytophagales</taxon>
        <taxon>Spirosomataceae</taxon>
        <taxon>Fibrella</taxon>
    </lineage>
</organism>